<evidence type="ECO:0000256" key="8">
    <source>
        <dbReference type="ARBA" id="ARBA00051245"/>
    </source>
</evidence>
<evidence type="ECO:0000256" key="2">
    <source>
        <dbReference type="ARBA" id="ARBA00011903"/>
    </source>
</evidence>
<comment type="similarity">
    <text evidence="1">Belongs to the CpsD/CapB family.</text>
</comment>
<evidence type="ECO:0000256" key="1">
    <source>
        <dbReference type="ARBA" id="ARBA00007316"/>
    </source>
</evidence>
<dbReference type="InterPro" id="IPR025669">
    <property type="entry name" value="AAA_dom"/>
</dbReference>
<dbReference type="InterPro" id="IPR027417">
    <property type="entry name" value="P-loop_NTPase"/>
</dbReference>
<keyword evidence="5" id="KW-0418">Kinase</keyword>
<evidence type="ECO:0000313" key="12">
    <source>
        <dbReference type="EMBL" id="GGC99820.1"/>
    </source>
</evidence>
<dbReference type="InterPro" id="IPR050445">
    <property type="entry name" value="Bact_polysacc_biosynth/exp"/>
</dbReference>
<evidence type="ECO:0000259" key="11">
    <source>
        <dbReference type="Pfam" id="PF13614"/>
    </source>
</evidence>
<keyword evidence="10" id="KW-0812">Transmembrane</keyword>
<organism evidence="12 13">
    <name type="scientific">Tersicoccus solisilvae</name>
    <dbReference type="NCBI Taxonomy" id="1882339"/>
    <lineage>
        <taxon>Bacteria</taxon>
        <taxon>Bacillati</taxon>
        <taxon>Actinomycetota</taxon>
        <taxon>Actinomycetes</taxon>
        <taxon>Micrococcales</taxon>
        <taxon>Micrococcaceae</taxon>
        <taxon>Tersicoccus</taxon>
    </lineage>
</organism>
<dbReference type="PANTHER" id="PTHR32309:SF13">
    <property type="entry name" value="FERRIC ENTEROBACTIN TRANSPORT PROTEIN FEPE"/>
    <property type="match status" value="1"/>
</dbReference>
<dbReference type="EC" id="2.7.10.2" evidence="2"/>
<comment type="catalytic activity">
    <reaction evidence="8">
        <text>L-tyrosyl-[protein] + ATP = O-phospho-L-tyrosyl-[protein] + ADP + H(+)</text>
        <dbReference type="Rhea" id="RHEA:10596"/>
        <dbReference type="Rhea" id="RHEA-COMP:10136"/>
        <dbReference type="Rhea" id="RHEA-COMP:20101"/>
        <dbReference type="ChEBI" id="CHEBI:15378"/>
        <dbReference type="ChEBI" id="CHEBI:30616"/>
        <dbReference type="ChEBI" id="CHEBI:46858"/>
        <dbReference type="ChEBI" id="CHEBI:61978"/>
        <dbReference type="ChEBI" id="CHEBI:456216"/>
        <dbReference type="EC" id="2.7.10.2"/>
    </reaction>
</comment>
<protein>
    <recommendedName>
        <fullName evidence="2">non-specific protein-tyrosine kinase</fullName>
        <ecNumber evidence="2">2.7.10.2</ecNumber>
    </recommendedName>
</protein>
<evidence type="ECO:0000256" key="3">
    <source>
        <dbReference type="ARBA" id="ARBA00022679"/>
    </source>
</evidence>
<dbReference type="Proteomes" id="UP000597761">
    <property type="component" value="Unassembled WGS sequence"/>
</dbReference>
<feature type="region of interest" description="Disordered" evidence="9">
    <location>
        <begin position="441"/>
        <end position="479"/>
    </location>
</feature>
<comment type="caution">
    <text evidence="12">The sequence shown here is derived from an EMBL/GenBank/DDBJ whole genome shotgun (WGS) entry which is preliminary data.</text>
</comment>
<gene>
    <name evidence="12" type="ORF">GCM10011512_28380</name>
</gene>
<evidence type="ECO:0000313" key="13">
    <source>
        <dbReference type="Proteomes" id="UP000597761"/>
    </source>
</evidence>
<keyword evidence="3" id="KW-0808">Transferase</keyword>
<dbReference type="Gene3D" id="3.40.50.300">
    <property type="entry name" value="P-loop containing nucleotide triphosphate hydrolases"/>
    <property type="match status" value="1"/>
</dbReference>
<dbReference type="NCBIfam" id="TIGR01007">
    <property type="entry name" value="eps_fam"/>
    <property type="match status" value="1"/>
</dbReference>
<sequence length="479" mass="50653">MESSDVTRLIKRYWVPVVLLMLLGGFVAGLMAMATPDSFRATSKLFVSTQRGQSVQELVQGSTFSQDQVLSYAELATAPVVLDPVRAQLGLDSSAAALGRQIEVNVPLNTVVIEVSAVSGTADQAARLSNAVSDSLAREVERLAPLGPKNEASVVLNKISPAEAPRSPFAPDSRLYVLIGMALGAGLALLYAVAREVLDTRIQHDADIARVADTPVLANLARLSTRRAVSSVMLTDPQSSAAESYRLLRTNLEFMEVDGSLRTLVVTSPSAGEGKTTTALGLALAIAESGVSVLLVDADLRRPGLAGRLQIDAGRGLSSMLIGQATLDQAVVHLGKIDVLPAGPVPPNPNQLLNSAAAESLIAELGARYDIVVMDTAPLLPVTDTLPLSKLADGTIVVIRSGHTRRPQLRSALESLNTIHARVLGVALNRVRVRKRGAYYVQDTGTPRRRPATEVGPQQQRHRATPPAVVASGSTAARR</sequence>
<evidence type="ECO:0000256" key="5">
    <source>
        <dbReference type="ARBA" id="ARBA00022777"/>
    </source>
</evidence>
<keyword evidence="7" id="KW-0829">Tyrosine-protein kinase</keyword>
<dbReference type="PANTHER" id="PTHR32309">
    <property type="entry name" value="TYROSINE-PROTEIN KINASE"/>
    <property type="match status" value="1"/>
</dbReference>
<feature type="transmembrane region" description="Helical" evidence="10">
    <location>
        <begin position="175"/>
        <end position="194"/>
    </location>
</feature>
<dbReference type="Pfam" id="PF13614">
    <property type="entry name" value="AAA_31"/>
    <property type="match status" value="1"/>
</dbReference>
<evidence type="ECO:0000256" key="4">
    <source>
        <dbReference type="ARBA" id="ARBA00022741"/>
    </source>
</evidence>
<keyword evidence="4" id="KW-0547">Nucleotide-binding</keyword>
<reference evidence="13" key="1">
    <citation type="journal article" date="2019" name="Int. J. Syst. Evol. Microbiol.">
        <title>The Global Catalogue of Microorganisms (GCM) 10K type strain sequencing project: providing services to taxonomists for standard genome sequencing and annotation.</title>
        <authorList>
            <consortium name="The Broad Institute Genomics Platform"/>
            <consortium name="The Broad Institute Genome Sequencing Center for Infectious Disease"/>
            <person name="Wu L."/>
            <person name="Ma J."/>
        </authorList>
    </citation>
    <scope>NUCLEOTIDE SEQUENCE [LARGE SCALE GENOMIC DNA]</scope>
    <source>
        <strain evidence="13">CGMCC 1.15480</strain>
    </source>
</reference>
<keyword evidence="13" id="KW-1185">Reference proteome</keyword>
<dbReference type="CDD" id="cd05387">
    <property type="entry name" value="BY-kinase"/>
    <property type="match status" value="1"/>
</dbReference>
<dbReference type="SUPFAM" id="SSF52540">
    <property type="entry name" value="P-loop containing nucleoside triphosphate hydrolases"/>
    <property type="match status" value="1"/>
</dbReference>
<evidence type="ECO:0000256" key="7">
    <source>
        <dbReference type="ARBA" id="ARBA00023137"/>
    </source>
</evidence>
<keyword evidence="10" id="KW-0472">Membrane</keyword>
<evidence type="ECO:0000256" key="9">
    <source>
        <dbReference type="SAM" id="MobiDB-lite"/>
    </source>
</evidence>
<dbReference type="EMBL" id="BMJI01000027">
    <property type="protein sequence ID" value="GGC99820.1"/>
    <property type="molecule type" value="Genomic_DNA"/>
</dbReference>
<accession>A0ABQ1PNE3</accession>
<keyword evidence="10" id="KW-1133">Transmembrane helix</keyword>
<keyword evidence="6" id="KW-0067">ATP-binding</keyword>
<feature type="domain" description="AAA" evidence="11">
    <location>
        <begin position="266"/>
        <end position="403"/>
    </location>
</feature>
<name>A0ABQ1PNE3_9MICC</name>
<dbReference type="InterPro" id="IPR005702">
    <property type="entry name" value="Wzc-like_C"/>
</dbReference>
<evidence type="ECO:0000256" key="6">
    <source>
        <dbReference type="ARBA" id="ARBA00022840"/>
    </source>
</evidence>
<proteinExistence type="inferred from homology"/>
<evidence type="ECO:0000256" key="10">
    <source>
        <dbReference type="SAM" id="Phobius"/>
    </source>
</evidence>
<feature type="transmembrane region" description="Helical" evidence="10">
    <location>
        <begin position="13"/>
        <end position="34"/>
    </location>
</feature>